<accession>A0AB73IS49</accession>
<evidence type="ECO:0000313" key="1">
    <source>
        <dbReference type="EMBL" id="MDP9651944.1"/>
    </source>
</evidence>
<proteinExistence type="predicted"/>
<organism evidence="1 2">
    <name type="scientific">Paraburkholderia caledonica</name>
    <dbReference type="NCBI Taxonomy" id="134536"/>
    <lineage>
        <taxon>Bacteria</taxon>
        <taxon>Pseudomonadati</taxon>
        <taxon>Pseudomonadota</taxon>
        <taxon>Betaproteobacteria</taxon>
        <taxon>Burkholderiales</taxon>
        <taxon>Burkholderiaceae</taxon>
        <taxon>Paraburkholderia</taxon>
    </lineage>
</organism>
<reference evidence="1" key="1">
    <citation type="submission" date="2023-07" db="EMBL/GenBank/DDBJ databases">
        <title>Sorghum-associated microbial communities from plants grown in Nebraska, USA.</title>
        <authorList>
            <person name="Schachtman D."/>
        </authorList>
    </citation>
    <scope>NUCLEOTIDE SEQUENCE</scope>
    <source>
        <strain evidence="1">DS1061</strain>
    </source>
</reference>
<sequence>MSPEYTSLTTQEVGRKAAELCVSGRPENLMELVLWAQQALLAAQIQPEPANGD</sequence>
<name>A0AB73IS49_9BURK</name>
<evidence type="ECO:0000313" key="2">
    <source>
        <dbReference type="Proteomes" id="UP001229486"/>
    </source>
</evidence>
<gene>
    <name evidence="1" type="ORF">J2793_007419</name>
</gene>
<dbReference type="Proteomes" id="UP001229486">
    <property type="component" value="Unassembled WGS sequence"/>
</dbReference>
<dbReference type="RefSeq" id="WP_392396443.1">
    <property type="nucleotide sequence ID" value="NZ_JAURTK010000041.1"/>
</dbReference>
<protein>
    <submittedName>
        <fullName evidence="1">Uncharacterized protein</fullName>
    </submittedName>
</protein>
<dbReference type="EMBL" id="JAURTK010000041">
    <property type="protein sequence ID" value="MDP9651944.1"/>
    <property type="molecule type" value="Genomic_DNA"/>
</dbReference>
<comment type="caution">
    <text evidence="1">The sequence shown here is derived from an EMBL/GenBank/DDBJ whole genome shotgun (WGS) entry which is preliminary data.</text>
</comment>
<dbReference type="AlphaFoldDB" id="A0AB73IS49"/>